<dbReference type="EMBL" id="BAAAPW010000001">
    <property type="protein sequence ID" value="GAA2028044.1"/>
    <property type="molecule type" value="Genomic_DNA"/>
</dbReference>
<comment type="similarity">
    <text evidence="1">Belongs to the helicase family. UvrD subfamily.</text>
</comment>
<dbReference type="InterPro" id="IPR014016">
    <property type="entry name" value="UvrD-like_ATP-bd"/>
</dbReference>
<feature type="region of interest" description="Disordered" evidence="11">
    <location>
        <begin position="318"/>
        <end position="349"/>
    </location>
</feature>
<gene>
    <name evidence="14" type="ORF">GCM10009819_09450</name>
</gene>
<keyword evidence="2 10" id="KW-0547">Nucleotide-binding</keyword>
<dbReference type="PROSITE" id="PS51198">
    <property type="entry name" value="UVRD_HELICASE_ATP_BIND"/>
    <property type="match status" value="1"/>
</dbReference>
<dbReference type="PANTHER" id="PTHR11070">
    <property type="entry name" value="UVRD / RECB / PCRA DNA HELICASE FAMILY MEMBER"/>
    <property type="match status" value="1"/>
</dbReference>
<comment type="catalytic activity">
    <reaction evidence="7">
        <text>Couples ATP hydrolysis with the unwinding of duplex DNA by translocating in the 3'-5' direction.</text>
        <dbReference type="EC" id="5.6.2.4"/>
    </reaction>
</comment>
<evidence type="ECO:0000313" key="15">
    <source>
        <dbReference type="Proteomes" id="UP001501196"/>
    </source>
</evidence>
<evidence type="ECO:0000313" key="14">
    <source>
        <dbReference type="EMBL" id="GAA2028044.1"/>
    </source>
</evidence>
<evidence type="ECO:0000256" key="10">
    <source>
        <dbReference type="PROSITE-ProRule" id="PRU00560"/>
    </source>
</evidence>
<evidence type="ECO:0000256" key="9">
    <source>
        <dbReference type="ARBA" id="ARBA00048988"/>
    </source>
</evidence>
<dbReference type="InterPro" id="IPR027417">
    <property type="entry name" value="P-loop_NTPase"/>
</dbReference>
<keyword evidence="4 10" id="KW-0347">Helicase</keyword>
<feature type="binding site" evidence="10">
    <location>
        <begin position="33"/>
        <end position="40"/>
    </location>
    <ligand>
        <name>ATP</name>
        <dbReference type="ChEBI" id="CHEBI:30616"/>
    </ligand>
</feature>
<accession>A0ABP5FNI3</accession>
<dbReference type="GO" id="GO:0004386">
    <property type="term" value="F:helicase activity"/>
    <property type="evidence" value="ECO:0007669"/>
    <property type="project" value="UniProtKB-KW"/>
</dbReference>
<sequence>MVDLMTSDPLLAALDDDQRVAAEALIGPVCVLAGAGTGKTRAITHRIAYGVASGSYDPARVMALTFTSRAAAELRARLRVLGAGTVAARTFHAAALAQLNHFWPLVAGGPAPRVLEYKGRLLGLAAERCAVKVDTPTLRDVAAEVEWRKVALVGMDDYRARLASRGAPGTLTAQQLLDLVEAYEALKDERRAMDFEDVLLATAGMIESEPAVAMQVREAYRHFVVDEYQDVSPAQQHLLSLWLGGRRDVCVVGDASQTIYSFAGASADFLLGFERDYPDATIVRLERNYRSTPEIVEVANRLMRGRPGALRLEAAVPDAGDPALGGSDGAAEHGGAGRGEGRGHVPHGPAPDVMEFSDELAEARGVATRVRQRIDAGVPPESIAVLLRVNSQSALYEQSLGEVGVPARLRGAQRFFDRPEVREAVHAIRAAALAITDEPLFKSVSDVLRSLGWTVEPPDGPGAVRDRWESLNAIARLVDDQPAGTTFRVFADDLRTRAETHHEPAVAAVTIATLHSAKGLEWDEVHVPGLVEGMLPIAYASGLEAIDEERRLLYVGITRARRRLSLSWARSAGHRAEREPSRFLRELDIRTPGAAGPVPAAGAPARARR</sequence>
<evidence type="ECO:0000256" key="7">
    <source>
        <dbReference type="ARBA" id="ARBA00034617"/>
    </source>
</evidence>
<evidence type="ECO:0000256" key="5">
    <source>
        <dbReference type="ARBA" id="ARBA00022840"/>
    </source>
</evidence>
<feature type="domain" description="UvrD-like helicase ATP-binding" evidence="12">
    <location>
        <begin position="12"/>
        <end position="292"/>
    </location>
</feature>
<evidence type="ECO:0000256" key="2">
    <source>
        <dbReference type="ARBA" id="ARBA00022741"/>
    </source>
</evidence>
<reference evidence="15" key="1">
    <citation type="journal article" date="2019" name="Int. J. Syst. Evol. Microbiol.">
        <title>The Global Catalogue of Microorganisms (GCM) 10K type strain sequencing project: providing services to taxonomists for standard genome sequencing and annotation.</title>
        <authorList>
            <consortium name="The Broad Institute Genomics Platform"/>
            <consortium name="The Broad Institute Genome Sequencing Center for Infectious Disease"/>
            <person name="Wu L."/>
            <person name="Ma J."/>
        </authorList>
    </citation>
    <scope>NUCLEOTIDE SEQUENCE [LARGE SCALE GENOMIC DNA]</scope>
    <source>
        <strain evidence="15">JCM 15672</strain>
    </source>
</reference>
<evidence type="ECO:0000259" key="13">
    <source>
        <dbReference type="PROSITE" id="PS51217"/>
    </source>
</evidence>
<evidence type="ECO:0000256" key="4">
    <source>
        <dbReference type="ARBA" id="ARBA00022806"/>
    </source>
</evidence>
<name>A0ABP5FNI3_9MICO</name>
<dbReference type="Gene3D" id="1.10.486.10">
    <property type="entry name" value="PCRA, domain 4"/>
    <property type="match status" value="2"/>
</dbReference>
<feature type="compositionally biased region" description="Gly residues" evidence="11">
    <location>
        <begin position="326"/>
        <end position="338"/>
    </location>
</feature>
<dbReference type="Gene3D" id="1.10.10.160">
    <property type="match status" value="1"/>
</dbReference>
<comment type="caution">
    <text evidence="14">The sequence shown here is derived from an EMBL/GenBank/DDBJ whole genome shotgun (WGS) entry which is preliminary data.</text>
</comment>
<evidence type="ECO:0000256" key="8">
    <source>
        <dbReference type="ARBA" id="ARBA00034808"/>
    </source>
</evidence>
<proteinExistence type="inferred from homology"/>
<keyword evidence="3 10" id="KW-0378">Hydrolase</keyword>
<dbReference type="PROSITE" id="PS51217">
    <property type="entry name" value="UVRD_HELICASE_CTER"/>
    <property type="match status" value="1"/>
</dbReference>
<protein>
    <recommendedName>
        <fullName evidence="8">DNA 3'-5' helicase</fullName>
        <ecNumber evidence="8">5.6.2.4</ecNumber>
    </recommendedName>
</protein>
<keyword evidence="5 10" id="KW-0067">ATP-binding</keyword>
<evidence type="ECO:0000256" key="6">
    <source>
        <dbReference type="ARBA" id="ARBA00023235"/>
    </source>
</evidence>
<evidence type="ECO:0000256" key="1">
    <source>
        <dbReference type="ARBA" id="ARBA00009922"/>
    </source>
</evidence>
<dbReference type="EC" id="5.6.2.4" evidence="8"/>
<dbReference type="Proteomes" id="UP001501196">
    <property type="component" value="Unassembled WGS sequence"/>
</dbReference>
<keyword evidence="6" id="KW-0413">Isomerase</keyword>
<dbReference type="InterPro" id="IPR013986">
    <property type="entry name" value="DExx_box_DNA_helicase_dom_sf"/>
</dbReference>
<dbReference type="Pfam" id="PF13361">
    <property type="entry name" value="UvrD_C"/>
    <property type="match status" value="2"/>
</dbReference>
<feature type="domain" description="UvrD-like helicase C-terminal" evidence="13">
    <location>
        <begin position="293"/>
        <end position="562"/>
    </location>
</feature>
<dbReference type="SUPFAM" id="SSF52540">
    <property type="entry name" value="P-loop containing nucleoside triphosphate hydrolases"/>
    <property type="match status" value="1"/>
</dbReference>
<dbReference type="InterPro" id="IPR000212">
    <property type="entry name" value="DNA_helicase_UvrD/REP"/>
</dbReference>
<dbReference type="Pfam" id="PF00580">
    <property type="entry name" value="UvrD-helicase"/>
    <property type="match status" value="1"/>
</dbReference>
<evidence type="ECO:0000256" key="3">
    <source>
        <dbReference type="ARBA" id="ARBA00022801"/>
    </source>
</evidence>
<dbReference type="CDD" id="cd17932">
    <property type="entry name" value="DEXQc_UvrD"/>
    <property type="match status" value="1"/>
</dbReference>
<evidence type="ECO:0000259" key="12">
    <source>
        <dbReference type="PROSITE" id="PS51198"/>
    </source>
</evidence>
<evidence type="ECO:0000256" key="11">
    <source>
        <dbReference type="SAM" id="MobiDB-lite"/>
    </source>
</evidence>
<dbReference type="InterPro" id="IPR014017">
    <property type="entry name" value="DNA_helicase_UvrD-like_C"/>
</dbReference>
<organism evidence="14 15">
    <name type="scientific">Agromyces tropicus</name>
    <dbReference type="NCBI Taxonomy" id="555371"/>
    <lineage>
        <taxon>Bacteria</taxon>
        <taxon>Bacillati</taxon>
        <taxon>Actinomycetota</taxon>
        <taxon>Actinomycetes</taxon>
        <taxon>Micrococcales</taxon>
        <taxon>Microbacteriaceae</taxon>
        <taxon>Agromyces</taxon>
    </lineage>
</organism>
<comment type="catalytic activity">
    <reaction evidence="9">
        <text>ATP + H2O = ADP + phosphate + H(+)</text>
        <dbReference type="Rhea" id="RHEA:13065"/>
        <dbReference type="ChEBI" id="CHEBI:15377"/>
        <dbReference type="ChEBI" id="CHEBI:15378"/>
        <dbReference type="ChEBI" id="CHEBI:30616"/>
        <dbReference type="ChEBI" id="CHEBI:43474"/>
        <dbReference type="ChEBI" id="CHEBI:456216"/>
        <dbReference type="EC" id="5.6.2.4"/>
    </reaction>
</comment>
<dbReference type="PANTHER" id="PTHR11070:SF69">
    <property type="entry name" value="ATP-DEPENDENT DNA HELICASE UVRD2"/>
    <property type="match status" value="1"/>
</dbReference>
<keyword evidence="15" id="KW-1185">Reference proteome</keyword>
<dbReference type="Gene3D" id="3.40.50.300">
    <property type="entry name" value="P-loop containing nucleotide triphosphate hydrolases"/>
    <property type="match status" value="3"/>
</dbReference>